<dbReference type="Proteomes" id="UP000078227">
    <property type="component" value="Chromosome"/>
</dbReference>
<feature type="region of interest" description="Disordered" evidence="1">
    <location>
        <begin position="189"/>
        <end position="209"/>
    </location>
</feature>
<dbReference type="EMBL" id="CP014007">
    <property type="protein sequence ID" value="ANI82672.1"/>
    <property type="molecule type" value="Genomic_DNA"/>
</dbReference>
<organism evidence="3 5">
    <name type="scientific">Kosakonia oryzae</name>
    <dbReference type="NCBI Taxonomy" id="497725"/>
    <lineage>
        <taxon>Bacteria</taxon>
        <taxon>Pseudomonadati</taxon>
        <taxon>Pseudomonadota</taxon>
        <taxon>Gammaproteobacteria</taxon>
        <taxon>Enterobacterales</taxon>
        <taxon>Enterobacteriaceae</taxon>
        <taxon>Kosakonia</taxon>
    </lineage>
</organism>
<name>A0AA94H2W8_9ENTR</name>
<sequence length="209" mass="22409">MPGKHTLIIAFCAALLSGCAEENPAPATKQQAIDQVAAPFAQGAITLAIQTDPDLNAVHGIANSCTLLVIQAQQANTLSKLLSNPFALKSLFSAAGAQDEILKVDRYAAMPGQRTTLHIDRSENTRYLAVVAGYYPFPQKQHMALIRIPVTTESSGWWTPRWHAQLAPVTLSLHLGSNSMTQFTGAEREPLRLQNATPAPASSPARQGS</sequence>
<keyword evidence="3" id="KW-0449">Lipoprotein</keyword>
<dbReference type="Proteomes" id="UP000182314">
    <property type="component" value="Unassembled WGS sequence"/>
</dbReference>
<keyword evidence="4" id="KW-1185">Reference proteome</keyword>
<dbReference type="PROSITE" id="PS51257">
    <property type="entry name" value="PROKAR_LIPOPROTEIN"/>
    <property type="match status" value="1"/>
</dbReference>
<evidence type="ECO:0000256" key="1">
    <source>
        <dbReference type="SAM" id="MobiDB-lite"/>
    </source>
</evidence>
<dbReference type="AlphaFoldDB" id="A0AA94H2W8"/>
<reference evidence="2 4" key="2">
    <citation type="submission" date="2021-03" db="EMBL/GenBank/DDBJ databases">
        <authorList>
            <person name="Li Y."/>
            <person name="Li S."/>
            <person name="Chen M."/>
            <person name="Peng G."/>
            <person name="Tan Z."/>
            <person name="An Q."/>
        </authorList>
    </citation>
    <scope>NUCLEOTIDE SEQUENCE [LARGE SCALE GENOMIC DNA]</scope>
    <source>
        <strain evidence="2 4">Ola 51</strain>
    </source>
</reference>
<evidence type="ECO:0000313" key="5">
    <source>
        <dbReference type="Proteomes" id="UP000182314"/>
    </source>
</evidence>
<dbReference type="Pfam" id="PF12790">
    <property type="entry name" value="T6SS-SciN"/>
    <property type="match status" value="1"/>
</dbReference>
<protein>
    <submittedName>
        <fullName evidence="3">Type VI secretion lipoprotein, VC_A0113 family</fullName>
    </submittedName>
    <submittedName>
        <fullName evidence="2">Type VI secretion system lipoprotein TssJ</fullName>
    </submittedName>
</protein>
<dbReference type="Gene3D" id="2.60.40.4150">
    <property type="entry name" value="Type VI secretion system, lipoprotein SciN"/>
    <property type="match status" value="1"/>
</dbReference>
<reference evidence="3 5" key="1">
    <citation type="submission" date="2016-10" db="EMBL/GenBank/DDBJ databases">
        <authorList>
            <person name="Varghese N."/>
            <person name="Submissions S."/>
        </authorList>
    </citation>
    <scope>NUCLEOTIDE SEQUENCE [LARGE SCALE GENOMIC DNA]</scope>
    <source>
        <strain evidence="3 5">CGMCC 1.7012</strain>
    </source>
</reference>
<dbReference type="EMBL" id="FOKO01000002">
    <property type="protein sequence ID" value="SFC24752.1"/>
    <property type="molecule type" value="Genomic_DNA"/>
</dbReference>
<dbReference type="KEGG" id="kor:AWR26_11080"/>
<gene>
    <name evidence="2" type="primary">tssJ</name>
    <name evidence="2" type="ORF">AWR26_11080</name>
    <name evidence="3" type="ORF">SAMN05216286_2056</name>
</gene>
<dbReference type="InterPro" id="IPR038706">
    <property type="entry name" value="Type_VI_SciN-like_sf"/>
</dbReference>
<evidence type="ECO:0000313" key="3">
    <source>
        <dbReference type="EMBL" id="SFC24752.1"/>
    </source>
</evidence>
<dbReference type="InterPro" id="IPR017734">
    <property type="entry name" value="T6SS_SciN"/>
</dbReference>
<dbReference type="RefSeq" id="WP_064565853.1">
    <property type="nucleotide sequence ID" value="NZ_CP014007.2"/>
</dbReference>
<proteinExistence type="predicted"/>
<evidence type="ECO:0000313" key="2">
    <source>
        <dbReference type="EMBL" id="ANI82672.1"/>
    </source>
</evidence>
<evidence type="ECO:0000313" key="4">
    <source>
        <dbReference type="Proteomes" id="UP000078227"/>
    </source>
</evidence>
<dbReference type="NCBIfam" id="TIGR03352">
    <property type="entry name" value="VI_chp_3"/>
    <property type="match status" value="1"/>
</dbReference>
<accession>A0AA94H2W8</accession>